<protein>
    <submittedName>
        <fullName evidence="1">Uncharacterized protein</fullName>
    </submittedName>
</protein>
<reference evidence="1 2" key="1">
    <citation type="journal article" date="2018" name="Sci. Rep.">
        <title>Comparative analysis of the Pocillopora damicornis genome highlights role of immune system in coral evolution.</title>
        <authorList>
            <person name="Cunning R."/>
            <person name="Bay R.A."/>
            <person name="Gillette P."/>
            <person name="Baker A.C."/>
            <person name="Traylor-Knowles N."/>
        </authorList>
    </citation>
    <scope>NUCLEOTIDE SEQUENCE [LARGE SCALE GENOMIC DNA]</scope>
    <source>
        <strain evidence="1">RSMAS</strain>
        <tissue evidence="1">Whole animal</tissue>
    </source>
</reference>
<evidence type="ECO:0000313" key="2">
    <source>
        <dbReference type="Proteomes" id="UP000275408"/>
    </source>
</evidence>
<dbReference type="AlphaFoldDB" id="A0A3M6TCT8"/>
<keyword evidence="2" id="KW-1185">Reference proteome</keyword>
<organism evidence="1 2">
    <name type="scientific">Pocillopora damicornis</name>
    <name type="common">Cauliflower coral</name>
    <name type="synonym">Millepora damicornis</name>
    <dbReference type="NCBI Taxonomy" id="46731"/>
    <lineage>
        <taxon>Eukaryota</taxon>
        <taxon>Metazoa</taxon>
        <taxon>Cnidaria</taxon>
        <taxon>Anthozoa</taxon>
        <taxon>Hexacorallia</taxon>
        <taxon>Scleractinia</taxon>
        <taxon>Astrocoeniina</taxon>
        <taxon>Pocilloporidae</taxon>
        <taxon>Pocillopora</taxon>
    </lineage>
</organism>
<accession>A0A3M6TCT8</accession>
<comment type="caution">
    <text evidence="1">The sequence shown here is derived from an EMBL/GenBank/DDBJ whole genome shotgun (WGS) entry which is preliminary data.</text>
</comment>
<dbReference type="EMBL" id="RCHS01003850">
    <property type="protein sequence ID" value="RMX39202.1"/>
    <property type="molecule type" value="Genomic_DNA"/>
</dbReference>
<sequence length="41" mass="4929">MLKGLTLQRERMRQSLLRVDPTGVLQRWLNSICRRIYSNLL</sequence>
<dbReference type="Proteomes" id="UP000275408">
    <property type="component" value="Unassembled WGS sequence"/>
</dbReference>
<feature type="non-terminal residue" evidence="1">
    <location>
        <position position="41"/>
    </location>
</feature>
<name>A0A3M6TCT8_POCDA</name>
<evidence type="ECO:0000313" key="1">
    <source>
        <dbReference type="EMBL" id="RMX39202.1"/>
    </source>
</evidence>
<proteinExistence type="predicted"/>
<gene>
    <name evidence="1" type="ORF">pdam_00013546</name>
</gene>